<feature type="coiled-coil region" evidence="1">
    <location>
        <begin position="39"/>
        <end position="66"/>
    </location>
</feature>
<dbReference type="AlphaFoldDB" id="A0A388KC51"/>
<accession>A0A388KC51</accession>
<comment type="caution">
    <text evidence="2">The sequence shown here is derived from an EMBL/GenBank/DDBJ whole genome shotgun (WGS) entry which is preliminary data.</text>
</comment>
<dbReference type="Gramene" id="GBG67635">
    <property type="protein sequence ID" value="GBG67635"/>
    <property type="gene ID" value="CBR_g764"/>
</dbReference>
<dbReference type="PANTHER" id="PTHR35715">
    <property type="entry name" value="OS08G0511800 PROTEIN"/>
    <property type="match status" value="1"/>
</dbReference>
<name>A0A388KC51_CHABU</name>
<evidence type="ECO:0000256" key="1">
    <source>
        <dbReference type="SAM" id="Coils"/>
    </source>
</evidence>
<organism evidence="2 3">
    <name type="scientific">Chara braunii</name>
    <name type="common">Braun's stonewort</name>
    <dbReference type="NCBI Taxonomy" id="69332"/>
    <lineage>
        <taxon>Eukaryota</taxon>
        <taxon>Viridiplantae</taxon>
        <taxon>Streptophyta</taxon>
        <taxon>Charophyceae</taxon>
        <taxon>Charales</taxon>
        <taxon>Characeae</taxon>
        <taxon>Chara</taxon>
    </lineage>
</organism>
<reference evidence="2 3" key="1">
    <citation type="journal article" date="2018" name="Cell">
        <title>The Chara Genome: Secondary Complexity and Implications for Plant Terrestrialization.</title>
        <authorList>
            <person name="Nishiyama T."/>
            <person name="Sakayama H."/>
            <person name="Vries J.D."/>
            <person name="Buschmann H."/>
            <person name="Saint-Marcoux D."/>
            <person name="Ullrich K.K."/>
            <person name="Haas F.B."/>
            <person name="Vanderstraeten L."/>
            <person name="Becker D."/>
            <person name="Lang D."/>
            <person name="Vosolsobe S."/>
            <person name="Rombauts S."/>
            <person name="Wilhelmsson P.K.I."/>
            <person name="Janitza P."/>
            <person name="Kern R."/>
            <person name="Heyl A."/>
            <person name="Rumpler F."/>
            <person name="Villalobos L.I.A.C."/>
            <person name="Clay J.M."/>
            <person name="Skokan R."/>
            <person name="Toyoda A."/>
            <person name="Suzuki Y."/>
            <person name="Kagoshima H."/>
            <person name="Schijlen E."/>
            <person name="Tajeshwar N."/>
            <person name="Catarino B."/>
            <person name="Hetherington A.J."/>
            <person name="Saltykova A."/>
            <person name="Bonnot C."/>
            <person name="Breuninger H."/>
            <person name="Symeonidi A."/>
            <person name="Radhakrishnan G.V."/>
            <person name="Van Nieuwerburgh F."/>
            <person name="Deforce D."/>
            <person name="Chang C."/>
            <person name="Karol K.G."/>
            <person name="Hedrich R."/>
            <person name="Ulvskov P."/>
            <person name="Glockner G."/>
            <person name="Delwiche C.F."/>
            <person name="Petrasek J."/>
            <person name="Van de Peer Y."/>
            <person name="Friml J."/>
            <person name="Beilby M."/>
            <person name="Dolan L."/>
            <person name="Kohara Y."/>
            <person name="Sugano S."/>
            <person name="Fujiyama A."/>
            <person name="Delaux P.-M."/>
            <person name="Quint M."/>
            <person name="TheiBen G."/>
            <person name="Hagemann M."/>
            <person name="Harholt J."/>
            <person name="Dunand C."/>
            <person name="Zachgo S."/>
            <person name="Langdale J."/>
            <person name="Maumus F."/>
            <person name="Straeten D.V.D."/>
            <person name="Gould S.B."/>
            <person name="Rensing S.A."/>
        </authorList>
    </citation>
    <scope>NUCLEOTIDE SEQUENCE [LARGE SCALE GENOMIC DNA]</scope>
    <source>
        <strain evidence="2 3">S276</strain>
    </source>
</reference>
<protein>
    <submittedName>
        <fullName evidence="2">Uncharacterized protein</fullName>
    </submittedName>
</protein>
<dbReference type="EMBL" id="BFEA01000090">
    <property type="protein sequence ID" value="GBG67635.1"/>
    <property type="molecule type" value="Genomic_DNA"/>
</dbReference>
<keyword evidence="1" id="KW-0175">Coiled coil</keyword>
<dbReference type="PANTHER" id="PTHR35715:SF2">
    <property type="entry name" value="OS08G0511800 PROTEIN"/>
    <property type="match status" value="1"/>
</dbReference>
<sequence>MTWHCEADMTLRTCRGNARLTWQCEADVAVRNCRGSAGKAEIVKQEQRLKIERENLEKEKNLLMGTASKQDSQDGALEITVSGEQYRCLRFSKAKK</sequence>
<gene>
    <name evidence="2" type="ORF">CBR_g764</name>
</gene>
<keyword evidence="3" id="KW-1185">Reference proteome</keyword>
<proteinExistence type="predicted"/>
<evidence type="ECO:0000313" key="3">
    <source>
        <dbReference type="Proteomes" id="UP000265515"/>
    </source>
</evidence>
<evidence type="ECO:0000313" key="2">
    <source>
        <dbReference type="EMBL" id="GBG67635.1"/>
    </source>
</evidence>
<dbReference type="OrthoDB" id="2015859at2759"/>
<dbReference type="Proteomes" id="UP000265515">
    <property type="component" value="Unassembled WGS sequence"/>
</dbReference>